<dbReference type="RefSeq" id="XP_033650880.1">
    <property type="nucleotide sequence ID" value="XM_033793356.1"/>
</dbReference>
<dbReference type="GeneID" id="54546531"/>
<evidence type="ECO:0000313" key="1">
    <source>
        <dbReference type="EMBL" id="KAF2273341.1"/>
    </source>
</evidence>
<dbReference type="Proteomes" id="UP000800097">
    <property type="component" value="Unassembled WGS sequence"/>
</dbReference>
<sequence>MGRRHRAISTSILRAIFHYKGHSSHNNHHQKNNEYRPPGLLARILALFSVFYISLERYRAELFKKLRNDIWEVDEEEYVESFRNPGKGSRTDLIAIGDLGYSGSVC</sequence>
<dbReference type="OrthoDB" id="70770at2759"/>
<protein>
    <submittedName>
        <fullName evidence="1">Uncharacterized protein</fullName>
    </submittedName>
</protein>
<dbReference type="AlphaFoldDB" id="A0A6A6J9T9"/>
<evidence type="ECO:0000313" key="2">
    <source>
        <dbReference type="Proteomes" id="UP000800097"/>
    </source>
</evidence>
<organism evidence="1 2">
    <name type="scientific">Westerdykella ornata</name>
    <dbReference type="NCBI Taxonomy" id="318751"/>
    <lineage>
        <taxon>Eukaryota</taxon>
        <taxon>Fungi</taxon>
        <taxon>Dikarya</taxon>
        <taxon>Ascomycota</taxon>
        <taxon>Pezizomycotina</taxon>
        <taxon>Dothideomycetes</taxon>
        <taxon>Pleosporomycetidae</taxon>
        <taxon>Pleosporales</taxon>
        <taxon>Sporormiaceae</taxon>
        <taxon>Westerdykella</taxon>
    </lineage>
</organism>
<gene>
    <name evidence="1" type="ORF">EI97DRAFT_161686</name>
</gene>
<reference evidence="1" key="1">
    <citation type="journal article" date="2020" name="Stud. Mycol.">
        <title>101 Dothideomycetes genomes: a test case for predicting lifestyles and emergence of pathogens.</title>
        <authorList>
            <person name="Haridas S."/>
            <person name="Albert R."/>
            <person name="Binder M."/>
            <person name="Bloem J."/>
            <person name="Labutti K."/>
            <person name="Salamov A."/>
            <person name="Andreopoulos B."/>
            <person name="Baker S."/>
            <person name="Barry K."/>
            <person name="Bills G."/>
            <person name="Bluhm B."/>
            <person name="Cannon C."/>
            <person name="Castanera R."/>
            <person name="Culley D."/>
            <person name="Daum C."/>
            <person name="Ezra D."/>
            <person name="Gonzalez J."/>
            <person name="Henrissat B."/>
            <person name="Kuo A."/>
            <person name="Liang C."/>
            <person name="Lipzen A."/>
            <person name="Lutzoni F."/>
            <person name="Magnuson J."/>
            <person name="Mondo S."/>
            <person name="Nolan M."/>
            <person name="Ohm R."/>
            <person name="Pangilinan J."/>
            <person name="Park H.-J."/>
            <person name="Ramirez L."/>
            <person name="Alfaro M."/>
            <person name="Sun H."/>
            <person name="Tritt A."/>
            <person name="Yoshinaga Y."/>
            <person name="Zwiers L.-H."/>
            <person name="Turgeon B."/>
            <person name="Goodwin S."/>
            <person name="Spatafora J."/>
            <person name="Crous P."/>
            <person name="Grigoriev I."/>
        </authorList>
    </citation>
    <scope>NUCLEOTIDE SEQUENCE</scope>
    <source>
        <strain evidence="1">CBS 379.55</strain>
    </source>
</reference>
<dbReference type="EMBL" id="ML986511">
    <property type="protein sequence ID" value="KAF2273341.1"/>
    <property type="molecule type" value="Genomic_DNA"/>
</dbReference>
<name>A0A6A6J9T9_WESOR</name>
<proteinExistence type="predicted"/>
<keyword evidence="2" id="KW-1185">Reference proteome</keyword>
<accession>A0A6A6J9T9</accession>